<dbReference type="EMBL" id="CP077089">
    <property type="protein sequence ID" value="QXI04589.1"/>
    <property type="molecule type" value="Genomic_DNA"/>
</dbReference>
<feature type="region of interest" description="Disordered" evidence="1">
    <location>
        <begin position="122"/>
        <end position="146"/>
    </location>
</feature>
<accession>A0ABX8PTE4</accession>
<dbReference type="RefSeq" id="WP_186613889.1">
    <property type="nucleotide sequence ID" value="NZ_CP077089.1"/>
</dbReference>
<feature type="domain" description="NrS-1 polymerase-like helicase" evidence="2">
    <location>
        <begin position="352"/>
        <end position="462"/>
    </location>
</feature>
<reference evidence="3 4" key="1">
    <citation type="journal article" date="2020" name="Microorganisms">
        <title>Reliable Identification of Environmental Pseudomonas Isolates Using the rpoD Gene.</title>
        <authorList>
            <consortium name="The Broad Institute Genome Sequencing Platform"/>
            <person name="Girard L."/>
            <person name="Lood C."/>
            <person name="Rokni-Zadeh H."/>
            <person name="van Noort V."/>
            <person name="Lavigne R."/>
            <person name="De Mot R."/>
        </authorList>
    </citation>
    <scope>NUCLEOTIDE SEQUENCE [LARGE SCALE GENOMIC DNA]</scope>
    <source>
        <strain evidence="3 4">ZA 5.3</strain>
    </source>
</reference>
<gene>
    <name evidence="3" type="ORF">HU718_021460</name>
</gene>
<organism evidence="3 4">
    <name type="scientific">Pseudomonas tensinigenes</name>
    <dbReference type="NCBI Taxonomy" id="2745511"/>
    <lineage>
        <taxon>Bacteria</taxon>
        <taxon>Pseudomonadati</taxon>
        <taxon>Pseudomonadota</taxon>
        <taxon>Gammaproteobacteria</taxon>
        <taxon>Pseudomonadales</taxon>
        <taxon>Pseudomonadaceae</taxon>
        <taxon>Pseudomonas</taxon>
    </lineage>
</organism>
<evidence type="ECO:0000259" key="2">
    <source>
        <dbReference type="Pfam" id="PF19263"/>
    </source>
</evidence>
<dbReference type="InterPro" id="IPR045455">
    <property type="entry name" value="NrS-1_pol-like_helicase"/>
</dbReference>
<evidence type="ECO:0000313" key="3">
    <source>
        <dbReference type="EMBL" id="QXI04589.1"/>
    </source>
</evidence>
<dbReference type="Proteomes" id="UP000646386">
    <property type="component" value="Chromosome"/>
</dbReference>
<evidence type="ECO:0000256" key="1">
    <source>
        <dbReference type="SAM" id="MobiDB-lite"/>
    </source>
</evidence>
<protein>
    <recommendedName>
        <fullName evidence="2">NrS-1 polymerase-like helicase domain-containing protein</fullName>
    </recommendedName>
</protein>
<proteinExistence type="predicted"/>
<dbReference type="Pfam" id="PF19263">
    <property type="entry name" value="DUF5906"/>
    <property type="match status" value="1"/>
</dbReference>
<evidence type="ECO:0000313" key="4">
    <source>
        <dbReference type="Proteomes" id="UP000646386"/>
    </source>
</evidence>
<reference evidence="3 4" key="2">
    <citation type="journal article" date="2021" name="Microorganisms">
        <title>The Ever-Expanding Pseudomonas Genus: Description of 43 New Species and Partition of the Pseudomonas putida Group.</title>
        <authorList>
            <person name="Girard L."/>
            <person name="Lood C."/>
            <person name="Hofte M."/>
            <person name="Vandamme P."/>
            <person name="Rokni-Zadeh H."/>
            <person name="van Noort V."/>
            <person name="Lavigne R."/>
            <person name="De Mot R."/>
        </authorList>
    </citation>
    <scope>NUCLEOTIDE SEQUENCE [LARGE SCALE GENOMIC DNA]</scope>
    <source>
        <strain evidence="3 4">ZA 5.3</strain>
    </source>
</reference>
<sequence length="648" mass="71540">MSNYSSTASASLRLPPSIFDLAAQFQAKRNVAPSVLTMTERSITATATTPAIAFAADPQPAANEAVVWDAEAWLSAFDLALATDDGEQQDALAVHAKQAMEDAQRRGDKVCVQSIQSAAKQARTAREDSLQQTEDDVQEGPVPNVEAPFGTNAASLLVAPVGQSQQVTPQPSDRQPKAGDIDLESREILRYISEDFVLLTSGGKVVAYHIESGDTFCKEGMRQHCAKHYGSIQILAADKDGSMAWKQAPAGDVWWQWNEPDRRVVRRIVMEPTSKAAFQDADDCPDVFNRWHQLKITMAERNPAATAEDVTILTNHLMYLAGGDVVGVTFFLCWLAQLYQTPEIKMPTAVLLYSQQGRVGKNLLGRLISKVFGAPLVLTSGSSKILTSKFNDSILHKRIIFINEVRIGPKDKDAVEEFKNTISEPTMQFEGKGVASKEIKNIAHYIITSNHADALPLMEKDGRIAVLRCLAERQSDQYYKDLIDWIDGPGAPALAQVLATWVFPKDWDPYAPVPQTEAARAMQKAARGHGINWLEERVAGREGPFAKQIVRCQSIFIQLAAIPTYESTMKAYGISPQTLPGMLSKLGFKQLFKPDKEGRPSTNPNRKCWCSDNADWWDQRPDTVWTDYIKDGIAPEGMPPFEGEGDES</sequence>
<name>A0ABX8PTE4_9PSED</name>
<keyword evidence="4" id="KW-1185">Reference proteome</keyword>